<accession>A0AAN7B1M4</accession>
<dbReference type="InterPro" id="IPR001810">
    <property type="entry name" value="F-box_dom"/>
</dbReference>
<reference evidence="3" key="2">
    <citation type="submission" date="2023-05" db="EMBL/GenBank/DDBJ databases">
        <authorList>
            <consortium name="Lawrence Berkeley National Laboratory"/>
            <person name="Steindorff A."/>
            <person name="Hensen N."/>
            <person name="Bonometti L."/>
            <person name="Westerberg I."/>
            <person name="Brannstrom I.O."/>
            <person name="Guillou S."/>
            <person name="Cros-Aarteil S."/>
            <person name="Calhoun S."/>
            <person name="Haridas S."/>
            <person name="Kuo A."/>
            <person name="Mondo S."/>
            <person name="Pangilinan J."/>
            <person name="Riley R."/>
            <person name="Labutti K."/>
            <person name="Andreopoulos B."/>
            <person name="Lipzen A."/>
            <person name="Chen C."/>
            <person name="Yanf M."/>
            <person name="Daum C."/>
            <person name="Ng V."/>
            <person name="Clum A."/>
            <person name="Ohm R."/>
            <person name="Martin F."/>
            <person name="Silar P."/>
            <person name="Natvig D."/>
            <person name="Lalanne C."/>
            <person name="Gautier V."/>
            <person name="Ament-Velasquez S.L."/>
            <person name="Kruys A."/>
            <person name="Hutchinson M.I."/>
            <person name="Powell A.J."/>
            <person name="Barry K."/>
            <person name="Miller A.N."/>
            <person name="Grigoriev I.V."/>
            <person name="Debuchy R."/>
            <person name="Gladieux P."/>
            <person name="Thoren M.H."/>
            <person name="Johannesson H."/>
        </authorList>
    </citation>
    <scope>NUCLEOTIDE SEQUENCE</scope>
    <source>
        <strain evidence="3">PSN293</strain>
    </source>
</reference>
<dbReference type="Gene3D" id="1.20.1280.50">
    <property type="match status" value="1"/>
</dbReference>
<sequence>MADTQDAGQPAPPVVPGEPHPPPTRLSLLSLPNEVLAPIFQFVMDYEERDHGPLRKRTSESMKDVANLALVCRRFCDVIRTVLYEHIEFPRRAITWPFKHGPLFRRMTILLNSFTSNAALSGKVRAITAGPVGRAAAYIEAEEYIRLLKEILVHVHGTGKLARARITLPSCRYPDTTKPFPIPPRILGEPLSISPSLVHLTHLVVEGAADARSVPDSYVPQTLLNDVISWAPNIKTLVLRRVPHEAKWNLTIGRRLHNLTVLEVEDRDDDESDETFSEPGLPRPSHSWFTRGSEMLLPELFRWCAGLRNLRMNPGGPMYQSELIADATDWDSCPESHNYSTENLRSELDDEALQEIFEAISLEPPGGDSLEIPTFRITRSPGLHLLDVISTYSLSAATLERLHLGDVRGIIDRDDDNLGVHLHPGVVRGIHRDDDDLGVPPGPRPPTFMNFRGAGIPQLKFLCIHFTNIFTRHREEGSKSHPYSQYL</sequence>
<feature type="compositionally biased region" description="Pro residues" evidence="1">
    <location>
        <begin position="10"/>
        <end position="23"/>
    </location>
</feature>
<evidence type="ECO:0000313" key="3">
    <source>
        <dbReference type="EMBL" id="KAK4207593.1"/>
    </source>
</evidence>
<dbReference type="AlphaFoldDB" id="A0AAN7B1M4"/>
<comment type="caution">
    <text evidence="3">The sequence shown here is derived from an EMBL/GenBank/DDBJ whole genome shotgun (WGS) entry which is preliminary data.</text>
</comment>
<organism evidence="3 4">
    <name type="scientific">Rhypophila decipiens</name>
    <dbReference type="NCBI Taxonomy" id="261697"/>
    <lineage>
        <taxon>Eukaryota</taxon>
        <taxon>Fungi</taxon>
        <taxon>Dikarya</taxon>
        <taxon>Ascomycota</taxon>
        <taxon>Pezizomycotina</taxon>
        <taxon>Sordariomycetes</taxon>
        <taxon>Sordariomycetidae</taxon>
        <taxon>Sordariales</taxon>
        <taxon>Naviculisporaceae</taxon>
        <taxon>Rhypophila</taxon>
    </lineage>
</organism>
<protein>
    <recommendedName>
        <fullName evidence="2">F-box domain-containing protein</fullName>
    </recommendedName>
</protein>
<feature type="domain" description="F-box" evidence="2">
    <location>
        <begin position="29"/>
        <end position="87"/>
    </location>
</feature>
<keyword evidence="4" id="KW-1185">Reference proteome</keyword>
<dbReference type="SUPFAM" id="SSF81383">
    <property type="entry name" value="F-box domain"/>
    <property type="match status" value="1"/>
</dbReference>
<dbReference type="EMBL" id="MU858286">
    <property type="protein sequence ID" value="KAK4207593.1"/>
    <property type="molecule type" value="Genomic_DNA"/>
</dbReference>
<reference evidence="3" key="1">
    <citation type="journal article" date="2023" name="Mol. Phylogenet. Evol.">
        <title>Genome-scale phylogeny and comparative genomics of the fungal order Sordariales.</title>
        <authorList>
            <person name="Hensen N."/>
            <person name="Bonometti L."/>
            <person name="Westerberg I."/>
            <person name="Brannstrom I.O."/>
            <person name="Guillou S."/>
            <person name="Cros-Aarteil S."/>
            <person name="Calhoun S."/>
            <person name="Haridas S."/>
            <person name="Kuo A."/>
            <person name="Mondo S."/>
            <person name="Pangilinan J."/>
            <person name="Riley R."/>
            <person name="LaButti K."/>
            <person name="Andreopoulos B."/>
            <person name="Lipzen A."/>
            <person name="Chen C."/>
            <person name="Yan M."/>
            <person name="Daum C."/>
            <person name="Ng V."/>
            <person name="Clum A."/>
            <person name="Steindorff A."/>
            <person name="Ohm R.A."/>
            <person name="Martin F."/>
            <person name="Silar P."/>
            <person name="Natvig D.O."/>
            <person name="Lalanne C."/>
            <person name="Gautier V."/>
            <person name="Ament-Velasquez S.L."/>
            <person name="Kruys A."/>
            <person name="Hutchinson M.I."/>
            <person name="Powell A.J."/>
            <person name="Barry K."/>
            <person name="Miller A.N."/>
            <person name="Grigoriev I.V."/>
            <person name="Debuchy R."/>
            <person name="Gladieux P."/>
            <person name="Hiltunen Thoren M."/>
            <person name="Johannesson H."/>
        </authorList>
    </citation>
    <scope>NUCLEOTIDE SEQUENCE</scope>
    <source>
        <strain evidence="3">PSN293</strain>
    </source>
</reference>
<dbReference type="Proteomes" id="UP001301769">
    <property type="component" value="Unassembled WGS sequence"/>
</dbReference>
<dbReference type="Pfam" id="PF12937">
    <property type="entry name" value="F-box-like"/>
    <property type="match status" value="1"/>
</dbReference>
<dbReference type="CDD" id="cd09917">
    <property type="entry name" value="F-box_SF"/>
    <property type="match status" value="1"/>
</dbReference>
<name>A0AAN7B1M4_9PEZI</name>
<feature type="region of interest" description="Disordered" evidence="1">
    <location>
        <begin position="1"/>
        <end position="23"/>
    </location>
</feature>
<proteinExistence type="predicted"/>
<evidence type="ECO:0000259" key="2">
    <source>
        <dbReference type="Pfam" id="PF12937"/>
    </source>
</evidence>
<evidence type="ECO:0000313" key="4">
    <source>
        <dbReference type="Proteomes" id="UP001301769"/>
    </source>
</evidence>
<gene>
    <name evidence="3" type="ORF">QBC37DRAFT_379952</name>
</gene>
<evidence type="ECO:0000256" key="1">
    <source>
        <dbReference type="SAM" id="MobiDB-lite"/>
    </source>
</evidence>
<dbReference type="InterPro" id="IPR036047">
    <property type="entry name" value="F-box-like_dom_sf"/>
</dbReference>